<gene>
    <name evidence="2" type="ORF">A6E01_07915</name>
</gene>
<dbReference type="KEGG" id="vbr:A6E01_07915"/>
<proteinExistence type="predicted"/>
<sequence length="321" mass="36837">MIDLKSTGALAKVSNDSFKKLFSTIKKPSNEELKIGYQHTRRLVNQGNLNTSTVSLYGQHILAHLCVLSPDTRRFTGNVLEVEGFWPQAKTMFVDRNDTITCQILLSDIEQLAKANLSDNLADITSDILQLTQEIDKTKLRGKRCYNEHVAEFSGNYNEWLSDLEITRNSWLSDKFEKFQEYSVSLPEHGNLIWVNKFFNSYVQRGLVWKLDFYTSKSHVNQVKDHVPDCKVHHGISDQTVYVVMQLSNAVVVYNTSADEGVISELGKLVDSHDQVVVDLPNLKYNLSFMLSKTGFWQYRASYMLKNGTKFSPRRIDYMVK</sequence>
<dbReference type="RefSeq" id="WP_065210015.1">
    <property type="nucleotide sequence ID" value="NZ_CP016177.1"/>
</dbReference>
<dbReference type="EMBL" id="CP016177">
    <property type="protein sequence ID" value="ANO33138.1"/>
    <property type="molecule type" value="Genomic_DNA"/>
</dbReference>
<evidence type="ECO:0000313" key="2">
    <source>
        <dbReference type="EMBL" id="ANO33138.1"/>
    </source>
</evidence>
<evidence type="ECO:0000256" key="1">
    <source>
        <dbReference type="SAM" id="Coils"/>
    </source>
</evidence>
<name>A0AAN1CS31_9VIBR</name>
<keyword evidence="1" id="KW-0175">Coiled coil</keyword>
<organism evidence="2 3">
    <name type="scientific">Vibrio breoganii</name>
    <dbReference type="NCBI Taxonomy" id="553239"/>
    <lineage>
        <taxon>Bacteria</taxon>
        <taxon>Pseudomonadati</taxon>
        <taxon>Pseudomonadota</taxon>
        <taxon>Gammaproteobacteria</taxon>
        <taxon>Vibrionales</taxon>
        <taxon>Vibrionaceae</taxon>
        <taxon>Vibrio</taxon>
    </lineage>
</organism>
<protein>
    <submittedName>
        <fullName evidence="2">Uncharacterized protein</fullName>
    </submittedName>
</protein>
<dbReference type="AlphaFoldDB" id="A0AAN1CS31"/>
<accession>A0AAN1CS31</accession>
<dbReference type="Proteomes" id="UP000092018">
    <property type="component" value="Chromosome 1"/>
</dbReference>
<reference evidence="2 3" key="1">
    <citation type="submission" date="2016-06" db="EMBL/GenBank/DDBJ databases">
        <title>Adaptive Radiation by Waves of Gene Transfer Leads to Fine-Scale Resource Partitioning in Marine Microbes.</title>
        <authorList>
            <person name="Hehemann J.-H."/>
            <person name="Arevalo P."/>
            <person name="Datta M.S."/>
            <person name="Yu X."/>
            <person name="Corzett C."/>
            <person name="Henschel A."/>
            <person name="Preheim S.P."/>
            <person name="Timberlake S."/>
            <person name="Alm E.J."/>
            <person name="Polz M.F."/>
        </authorList>
    </citation>
    <scope>NUCLEOTIDE SEQUENCE [LARGE SCALE GENOMIC DNA]</scope>
    <source>
        <strain evidence="2 3">FF50</strain>
    </source>
</reference>
<feature type="coiled-coil region" evidence="1">
    <location>
        <begin position="114"/>
        <end position="141"/>
    </location>
</feature>
<evidence type="ECO:0000313" key="3">
    <source>
        <dbReference type="Proteomes" id="UP000092018"/>
    </source>
</evidence>